<organism evidence="2 3">
    <name type="scientific">Micromonospora qiuiae</name>
    <dbReference type="NCBI Taxonomy" id="502268"/>
    <lineage>
        <taxon>Bacteria</taxon>
        <taxon>Bacillati</taxon>
        <taxon>Actinomycetota</taxon>
        <taxon>Actinomycetes</taxon>
        <taxon>Micromonosporales</taxon>
        <taxon>Micromonosporaceae</taxon>
        <taxon>Micromonospora</taxon>
    </lineage>
</organism>
<evidence type="ECO:0000256" key="1">
    <source>
        <dbReference type="SAM" id="MobiDB-lite"/>
    </source>
</evidence>
<dbReference type="Proteomes" id="UP000653076">
    <property type="component" value="Unassembled WGS sequence"/>
</dbReference>
<evidence type="ECO:0000313" key="2">
    <source>
        <dbReference type="EMBL" id="GIJ29504.1"/>
    </source>
</evidence>
<feature type="compositionally biased region" description="Basic and acidic residues" evidence="1">
    <location>
        <begin position="43"/>
        <end position="70"/>
    </location>
</feature>
<sequence>MEPEHHDPWSEGNQRAMERLMALGVLVEAGSRLAAENARAKANRAEQELRDQTRREQDEQKANRKAERLAAADASRRKREWARLAGDEGRLRGYLADLPVVEVARHWGQAAQNADRNPTDATVLTAAEEELRRRAPSLIDFYHRGRDAGLSRQDAMADAARYVWSGSGPARPHGGRAPTAGALTQVGEELDQEITRLAGTLDPVGRARLLRNLEDSGWSAQSLAHIETLLDRAEAEQRTAATTAATPDDPATAVNEHQTARAAAAAATGRAGDLAADASAHDATAPAAARLAAESFALPAQRALTAHPSAMPARTPTAHPAPRRTR</sequence>
<dbReference type="EMBL" id="BOPC01000073">
    <property type="protein sequence ID" value="GIJ29504.1"/>
    <property type="molecule type" value="Genomic_DNA"/>
</dbReference>
<feature type="compositionally biased region" description="Low complexity" evidence="1">
    <location>
        <begin position="238"/>
        <end position="253"/>
    </location>
</feature>
<accession>A0ABQ4JJ64</accession>
<feature type="region of interest" description="Disordered" evidence="1">
    <location>
        <begin position="235"/>
        <end position="266"/>
    </location>
</feature>
<protein>
    <submittedName>
        <fullName evidence="2">Uncharacterized protein</fullName>
    </submittedName>
</protein>
<feature type="compositionally biased region" description="Low complexity" evidence="1">
    <location>
        <begin position="310"/>
        <end position="320"/>
    </location>
</feature>
<gene>
    <name evidence="2" type="ORF">Vqi01_46660</name>
</gene>
<dbReference type="RefSeq" id="WP_204036963.1">
    <property type="nucleotide sequence ID" value="NZ_BOPC01000073.1"/>
</dbReference>
<keyword evidence="3" id="KW-1185">Reference proteome</keyword>
<feature type="region of interest" description="Disordered" evidence="1">
    <location>
        <begin position="34"/>
        <end position="73"/>
    </location>
</feature>
<comment type="caution">
    <text evidence="2">The sequence shown here is derived from an EMBL/GenBank/DDBJ whole genome shotgun (WGS) entry which is preliminary data.</text>
</comment>
<proteinExistence type="predicted"/>
<feature type="region of interest" description="Disordered" evidence="1">
    <location>
        <begin position="303"/>
        <end position="326"/>
    </location>
</feature>
<reference evidence="2 3" key="1">
    <citation type="submission" date="2021-01" db="EMBL/GenBank/DDBJ databases">
        <title>Whole genome shotgun sequence of Verrucosispora qiuiae NBRC 106684.</title>
        <authorList>
            <person name="Komaki H."/>
            <person name="Tamura T."/>
        </authorList>
    </citation>
    <scope>NUCLEOTIDE SEQUENCE [LARGE SCALE GENOMIC DNA]</scope>
    <source>
        <strain evidence="2 3">NBRC 106684</strain>
    </source>
</reference>
<evidence type="ECO:0000313" key="3">
    <source>
        <dbReference type="Proteomes" id="UP000653076"/>
    </source>
</evidence>
<name>A0ABQ4JJ64_9ACTN</name>